<evidence type="ECO:0000256" key="10">
    <source>
        <dbReference type="ARBA" id="ARBA00023237"/>
    </source>
</evidence>
<keyword evidence="8" id="KW-0626">Porin</keyword>
<keyword evidence="6 11" id="KW-0732">Signal</keyword>
<keyword evidence="14" id="KW-1185">Reference proteome</keyword>
<evidence type="ECO:0000256" key="6">
    <source>
        <dbReference type="ARBA" id="ARBA00022729"/>
    </source>
</evidence>
<evidence type="ECO:0000256" key="1">
    <source>
        <dbReference type="ARBA" id="ARBA00004571"/>
    </source>
</evidence>
<keyword evidence="5" id="KW-0812">Transmembrane</keyword>
<protein>
    <submittedName>
        <fullName evidence="13">Porin</fullName>
    </submittedName>
</protein>
<gene>
    <name evidence="13" type="ORF">J2X19_004157</name>
</gene>
<feature type="chain" id="PRO_5045607060" evidence="11">
    <location>
        <begin position="20"/>
        <end position="363"/>
    </location>
</feature>
<keyword evidence="3" id="KW-0813">Transport</keyword>
<dbReference type="InterPro" id="IPR033900">
    <property type="entry name" value="Gram_neg_porin_domain"/>
</dbReference>
<dbReference type="CDD" id="cd00342">
    <property type="entry name" value="gram_neg_porins"/>
    <property type="match status" value="1"/>
</dbReference>
<feature type="domain" description="Porin" evidence="12">
    <location>
        <begin position="7"/>
        <end position="342"/>
    </location>
</feature>
<feature type="signal peptide" evidence="11">
    <location>
        <begin position="1"/>
        <end position="19"/>
    </location>
</feature>
<evidence type="ECO:0000256" key="11">
    <source>
        <dbReference type="SAM" id="SignalP"/>
    </source>
</evidence>
<reference evidence="13 14" key="1">
    <citation type="submission" date="2023-07" db="EMBL/GenBank/DDBJ databases">
        <title>Sorghum-associated microbial communities from plants grown in Nebraska, USA.</title>
        <authorList>
            <person name="Schachtman D."/>
        </authorList>
    </citation>
    <scope>NUCLEOTIDE SEQUENCE [LARGE SCALE GENOMIC DNA]</scope>
    <source>
        <strain evidence="13 14">BE313</strain>
    </source>
</reference>
<dbReference type="EMBL" id="JAVDXT010000004">
    <property type="protein sequence ID" value="MDR7379463.1"/>
    <property type="molecule type" value="Genomic_DNA"/>
</dbReference>
<dbReference type="Gene3D" id="2.40.160.10">
    <property type="entry name" value="Porin"/>
    <property type="match status" value="1"/>
</dbReference>
<dbReference type="Proteomes" id="UP001180487">
    <property type="component" value="Unassembled WGS sequence"/>
</dbReference>
<keyword evidence="10" id="KW-0998">Cell outer membrane</keyword>
<evidence type="ECO:0000256" key="8">
    <source>
        <dbReference type="ARBA" id="ARBA00023114"/>
    </source>
</evidence>
<dbReference type="PRINTS" id="PR00182">
    <property type="entry name" value="ECOLNEIPORIN"/>
</dbReference>
<evidence type="ECO:0000256" key="9">
    <source>
        <dbReference type="ARBA" id="ARBA00023136"/>
    </source>
</evidence>
<keyword evidence="7" id="KW-0406">Ion transport</keyword>
<sequence length="363" mass="37512">MKKSLIALAVLAASGAAMAQSTVTLYGLIDASIQVVKTPSYNTTTGALTSLSQTNLTSGGQNGSRWGLKGSEDLGGGLNAVFDLQSGFNVDTGVSGQGGALFGRHAFVGLSGGFGTLTFGRHDTSYDDVKGNVLASANNSFDAANGAGVSAATYATIVNPAATAAQILAVANIYGANTGAWTGYNSRVNNSIKYQTNNYGGFSAGVTYGLGEDKTATVKATHTLSLNAQYANGPIGAAVAYQEETLSKTAAKTVYLKNTLIGGSYDFGVAKLYAAYNQAKVTDIDSQKESALGVSVPVGALTLRAEVARSKGDLLGKNSGYDLEALYDLSKRTTVYTSYVSTKHEVVDDKRTSAFAVGLRHKF</sequence>
<dbReference type="Pfam" id="PF13609">
    <property type="entry name" value="Porin_4"/>
    <property type="match status" value="1"/>
</dbReference>
<dbReference type="SUPFAM" id="SSF56935">
    <property type="entry name" value="Porins"/>
    <property type="match status" value="1"/>
</dbReference>
<proteinExistence type="predicted"/>
<dbReference type="InterPro" id="IPR023614">
    <property type="entry name" value="Porin_dom_sf"/>
</dbReference>
<name>A0ABU2CDR7_9BURK</name>
<comment type="subunit">
    <text evidence="2">Homotrimer.</text>
</comment>
<keyword evidence="4" id="KW-1134">Transmembrane beta strand</keyword>
<dbReference type="RefSeq" id="WP_310376117.1">
    <property type="nucleotide sequence ID" value="NZ_JAVDXT010000004.1"/>
</dbReference>
<accession>A0ABU2CDR7</accession>
<organism evidence="13 14">
    <name type="scientific">Rhodoferax ferrireducens</name>
    <dbReference type="NCBI Taxonomy" id="192843"/>
    <lineage>
        <taxon>Bacteria</taxon>
        <taxon>Pseudomonadati</taxon>
        <taxon>Pseudomonadota</taxon>
        <taxon>Betaproteobacteria</taxon>
        <taxon>Burkholderiales</taxon>
        <taxon>Comamonadaceae</taxon>
        <taxon>Rhodoferax</taxon>
    </lineage>
</organism>
<dbReference type="PANTHER" id="PTHR34501:SF9">
    <property type="entry name" value="MAJOR OUTER MEMBRANE PROTEIN P.IA"/>
    <property type="match status" value="1"/>
</dbReference>
<comment type="subcellular location">
    <subcellularLocation>
        <location evidence="1">Cell outer membrane</location>
        <topology evidence="1">Multi-pass membrane protein</topology>
    </subcellularLocation>
</comment>
<comment type="caution">
    <text evidence="13">The sequence shown here is derived from an EMBL/GenBank/DDBJ whole genome shotgun (WGS) entry which is preliminary data.</text>
</comment>
<evidence type="ECO:0000256" key="3">
    <source>
        <dbReference type="ARBA" id="ARBA00022448"/>
    </source>
</evidence>
<evidence type="ECO:0000256" key="4">
    <source>
        <dbReference type="ARBA" id="ARBA00022452"/>
    </source>
</evidence>
<dbReference type="InterPro" id="IPR001702">
    <property type="entry name" value="Porin_Gram-ve"/>
</dbReference>
<evidence type="ECO:0000313" key="14">
    <source>
        <dbReference type="Proteomes" id="UP001180487"/>
    </source>
</evidence>
<evidence type="ECO:0000256" key="2">
    <source>
        <dbReference type="ARBA" id="ARBA00011233"/>
    </source>
</evidence>
<dbReference type="PANTHER" id="PTHR34501">
    <property type="entry name" value="PROTEIN YDDL-RELATED"/>
    <property type="match status" value="1"/>
</dbReference>
<evidence type="ECO:0000313" key="13">
    <source>
        <dbReference type="EMBL" id="MDR7379463.1"/>
    </source>
</evidence>
<evidence type="ECO:0000259" key="12">
    <source>
        <dbReference type="Pfam" id="PF13609"/>
    </source>
</evidence>
<evidence type="ECO:0000256" key="5">
    <source>
        <dbReference type="ARBA" id="ARBA00022692"/>
    </source>
</evidence>
<keyword evidence="9" id="KW-0472">Membrane</keyword>
<evidence type="ECO:0000256" key="7">
    <source>
        <dbReference type="ARBA" id="ARBA00023065"/>
    </source>
</evidence>
<dbReference type="InterPro" id="IPR050298">
    <property type="entry name" value="Gram-neg_bact_OMP"/>
</dbReference>